<accession>A0A6P8IIW0</accession>
<dbReference type="KEGG" id="aten:116301670"/>
<dbReference type="InParanoid" id="A0A6P8IIW0"/>
<feature type="region of interest" description="Disordered" evidence="1">
    <location>
        <begin position="1"/>
        <end position="41"/>
    </location>
</feature>
<gene>
    <name evidence="3" type="primary">LOC116301670</name>
</gene>
<feature type="region of interest" description="Disordered" evidence="1">
    <location>
        <begin position="289"/>
        <end position="318"/>
    </location>
</feature>
<evidence type="ECO:0000256" key="1">
    <source>
        <dbReference type="SAM" id="MobiDB-lite"/>
    </source>
</evidence>
<feature type="compositionally biased region" description="Basic and acidic residues" evidence="1">
    <location>
        <begin position="299"/>
        <end position="311"/>
    </location>
</feature>
<evidence type="ECO:0000313" key="3">
    <source>
        <dbReference type="RefSeq" id="XP_031566620.1"/>
    </source>
</evidence>
<dbReference type="RefSeq" id="XP_031566620.1">
    <property type="nucleotide sequence ID" value="XM_031710760.1"/>
</dbReference>
<dbReference type="GeneID" id="116301670"/>
<dbReference type="AlphaFoldDB" id="A0A6P8IIW0"/>
<keyword evidence="2" id="KW-1185">Reference proteome</keyword>
<organism evidence="2 3">
    <name type="scientific">Actinia tenebrosa</name>
    <name type="common">Australian red waratah sea anemone</name>
    <dbReference type="NCBI Taxonomy" id="6105"/>
    <lineage>
        <taxon>Eukaryota</taxon>
        <taxon>Metazoa</taxon>
        <taxon>Cnidaria</taxon>
        <taxon>Anthozoa</taxon>
        <taxon>Hexacorallia</taxon>
        <taxon>Actiniaria</taxon>
        <taxon>Actiniidae</taxon>
        <taxon>Actinia</taxon>
    </lineage>
</organism>
<proteinExistence type="predicted"/>
<reference evidence="3" key="1">
    <citation type="submission" date="2025-08" db="UniProtKB">
        <authorList>
            <consortium name="RefSeq"/>
        </authorList>
    </citation>
    <scope>IDENTIFICATION</scope>
    <source>
        <tissue evidence="3">Tentacle</tissue>
    </source>
</reference>
<protein>
    <submittedName>
        <fullName evidence="3">Uncharacterized protein LOC116301670</fullName>
    </submittedName>
</protein>
<name>A0A6P8IIW0_ACTTE</name>
<sequence length="318" mass="36354">MKIQLVSRHSQKQFHPSYHPRNLLHPSHHPRNLIHPSDHQGDLLHPSGHPGDLSLTRKIFHCFTSSLTFFFTFLLETSNLTNILILLGVRAAVIETLKPVHEIAKLMIEDHKEMMRRVKEAVDMDNIFQAKHVVGEYFIALNRRFLSFFIHAEQSGLFEKIDDDKDDKDMKEVRRELQKAVEDGGEKGKEVAEFILKNFNQFRVSDGLPDRPFVALGVETAIVLAKTFKQMEKVTKISMKVYIDMISDIVRLALKEHNHQGAVQRAGAGVLSMIRRQTKVGITLHHMYSQKQCRAGGPEPEKGHGGKGKDEEKEEKDD</sequence>
<dbReference type="Proteomes" id="UP000515163">
    <property type="component" value="Unplaced"/>
</dbReference>
<dbReference type="OrthoDB" id="5989836at2759"/>
<evidence type="ECO:0000313" key="2">
    <source>
        <dbReference type="Proteomes" id="UP000515163"/>
    </source>
</evidence>